<dbReference type="GO" id="GO:0045039">
    <property type="term" value="P:protein insertion into mitochondrial inner membrane"/>
    <property type="evidence" value="ECO:0007669"/>
    <property type="project" value="InterPro"/>
</dbReference>
<gene>
    <name evidence="6" type="ORF">J5N97_007045</name>
</gene>
<dbReference type="Pfam" id="PF02466">
    <property type="entry name" value="Tim17"/>
    <property type="match status" value="1"/>
</dbReference>
<evidence type="ECO:0000313" key="6">
    <source>
        <dbReference type="EMBL" id="KAJ0988689.1"/>
    </source>
</evidence>
<accession>A0A9D5DCI5</accession>
<dbReference type="PANTHER" id="PTHR14110">
    <property type="entry name" value="MITOCHONDRIAL IMPORT INNER MEMBRANE TRANSLOCASE SUBUNIT TIM22"/>
    <property type="match status" value="1"/>
</dbReference>
<sequence length="234" mass="24703">MAGALVPTIPSTNPNPIVRLQTRFRDMQSGVRMWLARQPAPVEAAVVTAAGAAKGAAIGGLMGTVAPDAPPAALSSLRPSPKALLGGPLMQARNFAVMSGLNQGISCVMKRIRGVEDFQSRMVAAFGSGAIFSLISGTGGSNQMVDALKFGFFSAIIQGGMLKLSGKFSQPDLLYSQTRSMLGSIGLERYEKNFKKGLLTDSTMHLLTDSALKDANIPPGPRLLILNHVHRKLT</sequence>
<keyword evidence="3" id="KW-1133">Transmembrane helix</keyword>
<dbReference type="AlphaFoldDB" id="A0A9D5DCI5"/>
<dbReference type="EMBL" id="JAGGNH010000001">
    <property type="protein sequence ID" value="KAJ0988689.1"/>
    <property type="molecule type" value="Genomic_DNA"/>
</dbReference>
<dbReference type="GO" id="GO:0008320">
    <property type="term" value="F:protein transmembrane transporter activity"/>
    <property type="evidence" value="ECO:0007669"/>
    <property type="project" value="TreeGrafter"/>
</dbReference>
<evidence type="ECO:0000256" key="3">
    <source>
        <dbReference type="ARBA" id="ARBA00022989"/>
    </source>
</evidence>
<evidence type="ECO:0000259" key="5">
    <source>
        <dbReference type="Pfam" id="PF00536"/>
    </source>
</evidence>
<organism evidence="6 7">
    <name type="scientific">Dioscorea zingiberensis</name>
    <dbReference type="NCBI Taxonomy" id="325984"/>
    <lineage>
        <taxon>Eukaryota</taxon>
        <taxon>Viridiplantae</taxon>
        <taxon>Streptophyta</taxon>
        <taxon>Embryophyta</taxon>
        <taxon>Tracheophyta</taxon>
        <taxon>Spermatophyta</taxon>
        <taxon>Magnoliopsida</taxon>
        <taxon>Liliopsida</taxon>
        <taxon>Dioscoreales</taxon>
        <taxon>Dioscoreaceae</taxon>
        <taxon>Dioscorea</taxon>
    </lineage>
</organism>
<dbReference type="InterPro" id="IPR013761">
    <property type="entry name" value="SAM/pointed_sf"/>
</dbReference>
<keyword evidence="4" id="KW-0472">Membrane</keyword>
<dbReference type="Pfam" id="PF00536">
    <property type="entry name" value="SAM_1"/>
    <property type="match status" value="1"/>
</dbReference>
<dbReference type="GO" id="GO:0009706">
    <property type="term" value="C:chloroplast inner membrane"/>
    <property type="evidence" value="ECO:0007669"/>
    <property type="project" value="TreeGrafter"/>
</dbReference>
<dbReference type="Proteomes" id="UP001085076">
    <property type="component" value="Miscellaneous, Linkage group lg01"/>
</dbReference>
<feature type="domain" description="SAM" evidence="5">
    <location>
        <begin position="181"/>
        <end position="231"/>
    </location>
</feature>
<evidence type="ECO:0000256" key="1">
    <source>
        <dbReference type="ARBA" id="ARBA00004141"/>
    </source>
</evidence>
<comment type="caution">
    <text evidence="6">The sequence shown here is derived from an EMBL/GenBank/DDBJ whole genome shotgun (WGS) entry which is preliminary data.</text>
</comment>
<dbReference type="GO" id="GO:0045036">
    <property type="term" value="P:protein targeting to chloroplast"/>
    <property type="evidence" value="ECO:0007669"/>
    <property type="project" value="TreeGrafter"/>
</dbReference>
<reference evidence="6" key="1">
    <citation type="submission" date="2021-03" db="EMBL/GenBank/DDBJ databases">
        <authorList>
            <person name="Li Z."/>
            <person name="Yang C."/>
        </authorList>
    </citation>
    <scope>NUCLEOTIDE SEQUENCE</scope>
    <source>
        <strain evidence="6">Dzin_1.0</strain>
        <tissue evidence="6">Leaf</tissue>
    </source>
</reference>
<keyword evidence="7" id="KW-1185">Reference proteome</keyword>
<dbReference type="Gene3D" id="1.10.150.50">
    <property type="entry name" value="Transcription Factor, Ets-1"/>
    <property type="match status" value="1"/>
</dbReference>
<dbReference type="PANTHER" id="PTHR14110:SF6">
    <property type="entry name" value="OS04G0405100 PROTEIN"/>
    <property type="match status" value="1"/>
</dbReference>
<name>A0A9D5DCI5_9LILI</name>
<dbReference type="GO" id="GO:0042721">
    <property type="term" value="C:TIM22 mitochondrial import inner membrane insertion complex"/>
    <property type="evidence" value="ECO:0007669"/>
    <property type="project" value="InterPro"/>
</dbReference>
<evidence type="ECO:0000256" key="4">
    <source>
        <dbReference type="ARBA" id="ARBA00023136"/>
    </source>
</evidence>
<protein>
    <recommendedName>
        <fullName evidence="5">SAM domain-containing protein</fullName>
    </recommendedName>
</protein>
<proteinExistence type="predicted"/>
<reference evidence="6" key="2">
    <citation type="journal article" date="2022" name="Hortic Res">
        <title>The genome of Dioscorea zingiberensis sheds light on the biosynthesis, origin and evolution of the medicinally important diosgenin saponins.</title>
        <authorList>
            <person name="Li Y."/>
            <person name="Tan C."/>
            <person name="Li Z."/>
            <person name="Guo J."/>
            <person name="Li S."/>
            <person name="Chen X."/>
            <person name="Wang C."/>
            <person name="Dai X."/>
            <person name="Yang H."/>
            <person name="Song W."/>
            <person name="Hou L."/>
            <person name="Xu J."/>
            <person name="Tong Z."/>
            <person name="Xu A."/>
            <person name="Yuan X."/>
            <person name="Wang W."/>
            <person name="Yang Q."/>
            <person name="Chen L."/>
            <person name="Sun Z."/>
            <person name="Wang K."/>
            <person name="Pan B."/>
            <person name="Chen J."/>
            <person name="Bao Y."/>
            <person name="Liu F."/>
            <person name="Qi X."/>
            <person name="Gang D.R."/>
            <person name="Wen J."/>
            <person name="Li J."/>
        </authorList>
    </citation>
    <scope>NUCLEOTIDE SEQUENCE</scope>
    <source>
        <strain evidence="6">Dzin_1.0</strain>
    </source>
</reference>
<dbReference type="SUPFAM" id="SSF47769">
    <property type="entry name" value="SAM/Pointed domain"/>
    <property type="match status" value="1"/>
</dbReference>
<evidence type="ECO:0000313" key="7">
    <source>
        <dbReference type="Proteomes" id="UP001085076"/>
    </source>
</evidence>
<keyword evidence="2" id="KW-0812">Transmembrane</keyword>
<dbReference type="CDD" id="cd09487">
    <property type="entry name" value="SAM_superfamily"/>
    <property type="match status" value="1"/>
</dbReference>
<dbReference type="OrthoDB" id="507126at2759"/>
<dbReference type="InterPro" id="IPR039175">
    <property type="entry name" value="TIM22"/>
</dbReference>
<comment type="subcellular location">
    <subcellularLocation>
        <location evidence="1">Membrane</location>
        <topology evidence="1">Multi-pass membrane protein</topology>
    </subcellularLocation>
</comment>
<evidence type="ECO:0000256" key="2">
    <source>
        <dbReference type="ARBA" id="ARBA00022692"/>
    </source>
</evidence>
<dbReference type="InterPro" id="IPR001660">
    <property type="entry name" value="SAM"/>
</dbReference>